<protein>
    <submittedName>
        <fullName evidence="2">Zinc metalloproteinase Mpr protein</fullName>
    </submittedName>
</protein>
<reference evidence="2 3" key="1">
    <citation type="submission" date="2023-10" db="EMBL/GenBank/DDBJ databases">
        <title>Noviherbaspirillum sp. CPCC 100848 genome assembly.</title>
        <authorList>
            <person name="Li X.Y."/>
            <person name="Fang X.M."/>
        </authorList>
    </citation>
    <scope>NUCLEOTIDE SEQUENCE [LARGE SCALE GENOMIC DNA]</scope>
    <source>
        <strain evidence="2 3">CPCC 100848</strain>
    </source>
</reference>
<feature type="region of interest" description="Disordered" evidence="1">
    <location>
        <begin position="54"/>
        <end position="91"/>
    </location>
</feature>
<dbReference type="Proteomes" id="UP001352263">
    <property type="component" value="Unassembled WGS sequence"/>
</dbReference>
<keyword evidence="2" id="KW-0378">Hydrolase</keyword>
<evidence type="ECO:0000313" key="3">
    <source>
        <dbReference type="Proteomes" id="UP001352263"/>
    </source>
</evidence>
<accession>A0ABU6J9Y2</accession>
<comment type="caution">
    <text evidence="2">The sequence shown here is derived from an EMBL/GenBank/DDBJ whole genome shotgun (WGS) entry which is preliminary data.</text>
</comment>
<dbReference type="EMBL" id="JAWIIV010000011">
    <property type="protein sequence ID" value="MEC4720452.1"/>
    <property type="molecule type" value="Genomic_DNA"/>
</dbReference>
<keyword evidence="3" id="KW-1185">Reference proteome</keyword>
<sequence>MSHYIDPDGRFYQACKELLSGSFGIVWFDRYPQPIVKDYTYLVATQGAGIPASVEDIKAPPSVPHEPHLSMPHASESASAPNRPLSPIPALQGLDVVSQDSDLGKARSTDSSNRTKYQCPVCITNVWGKPGLSLQCLKCHKTYQPIR</sequence>
<keyword evidence="2" id="KW-0482">Metalloprotease</keyword>
<proteinExistence type="predicted"/>
<gene>
    <name evidence="2" type="ORF">RY831_14915</name>
</gene>
<evidence type="ECO:0000313" key="2">
    <source>
        <dbReference type="EMBL" id="MEC4720452.1"/>
    </source>
</evidence>
<dbReference type="GO" id="GO:0008237">
    <property type="term" value="F:metallopeptidase activity"/>
    <property type="evidence" value="ECO:0007669"/>
    <property type="project" value="UniProtKB-KW"/>
</dbReference>
<evidence type="ECO:0000256" key="1">
    <source>
        <dbReference type="SAM" id="MobiDB-lite"/>
    </source>
</evidence>
<organism evidence="2 3">
    <name type="scientific">Noviherbaspirillum album</name>
    <dbReference type="NCBI Taxonomy" id="3080276"/>
    <lineage>
        <taxon>Bacteria</taxon>
        <taxon>Pseudomonadati</taxon>
        <taxon>Pseudomonadota</taxon>
        <taxon>Betaproteobacteria</taxon>
        <taxon>Burkholderiales</taxon>
        <taxon>Oxalobacteraceae</taxon>
        <taxon>Noviherbaspirillum</taxon>
    </lineage>
</organism>
<keyword evidence="2" id="KW-0645">Protease</keyword>
<name>A0ABU6J9Y2_9BURK</name>